<dbReference type="Proteomes" id="UP001234297">
    <property type="component" value="Chromosome 12"/>
</dbReference>
<proteinExistence type="predicted"/>
<accession>A0ACC2K5S0</accession>
<evidence type="ECO:0000313" key="2">
    <source>
        <dbReference type="Proteomes" id="UP001234297"/>
    </source>
</evidence>
<evidence type="ECO:0000313" key="1">
    <source>
        <dbReference type="EMBL" id="KAJ8616243.1"/>
    </source>
</evidence>
<reference evidence="1 2" key="1">
    <citation type="journal article" date="2022" name="Hortic Res">
        <title>A haplotype resolved chromosomal level avocado genome allows analysis of novel avocado genes.</title>
        <authorList>
            <person name="Nath O."/>
            <person name="Fletcher S.J."/>
            <person name="Hayward A."/>
            <person name="Shaw L.M."/>
            <person name="Masouleh A.K."/>
            <person name="Furtado A."/>
            <person name="Henry R.J."/>
            <person name="Mitter N."/>
        </authorList>
    </citation>
    <scope>NUCLEOTIDE SEQUENCE [LARGE SCALE GENOMIC DNA]</scope>
    <source>
        <strain evidence="2">cv. Hass</strain>
    </source>
</reference>
<gene>
    <name evidence="1" type="ORF">MRB53_035615</name>
</gene>
<dbReference type="EMBL" id="CM056820">
    <property type="protein sequence ID" value="KAJ8616243.1"/>
    <property type="molecule type" value="Genomic_DNA"/>
</dbReference>
<name>A0ACC2K5S0_PERAE</name>
<protein>
    <submittedName>
        <fullName evidence="1">Uncharacterized protein</fullName>
    </submittedName>
</protein>
<sequence>MLKSRTRWRQTAIESRPVLGRCPKHVATIGIMLMGVKLAMIFRFPAPYMIVIKKISNGDARNVQPVYFQAIDKVMAWLHGFL</sequence>
<organism evidence="1 2">
    <name type="scientific">Persea americana</name>
    <name type="common">Avocado</name>
    <dbReference type="NCBI Taxonomy" id="3435"/>
    <lineage>
        <taxon>Eukaryota</taxon>
        <taxon>Viridiplantae</taxon>
        <taxon>Streptophyta</taxon>
        <taxon>Embryophyta</taxon>
        <taxon>Tracheophyta</taxon>
        <taxon>Spermatophyta</taxon>
        <taxon>Magnoliopsida</taxon>
        <taxon>Magnoliidae</taxon>
        <taxon>Laurales</taxon>
        <taxon>Lauraceae</taxon>
        <taxon>Persea</taxon>
    </lineage>
</organism>
<comment type="caution">
    <text evidence="1">The sequence shown here is derived from an EMBL/GenBank/DDBJ whole genome shotgun (WGS) entry which is preliminary data.</text>
</comment>
<keyword evidence="2" id="KW-1185">Reference proteome</keyword>